<evidence type="ECO:0000259" key="2">
    <source>
        <dbReference type="PROSITE" id="PS50033"/>
    </source>
</evidence>
<evidence type="ECO:0000313" key="3">
    <source>
        <dbReference type="EMBL" id="KAK1800522.1"/>
    </source>
</evidence>
<dbReference type="AlphaFoldDB" id="A0AAD9E2Z6"/>
<name>A0AAD9E2Z6_9TELE</name>
<accession>A0AAD9E2Z6</accession>
<gene>
    <name evidence="3" type="ORF">P4O66_005741</name>
</gene>
<dbReference type="InterPro" id="IPR001012">
    <property type="entry name" value="UBX_dom"/>
</dbReference>
<dbReference type="InterPro" id="IPR017247">
    <property type="entry name" value="UBXN8"/>
</dbReference>
<keyword evidence="4" id="KW-1185">Reference proteome</keyword>
<dbReference type="PROSITE" id="PS50033">
    <property type="entry name" value="UBX"/>
    <property type="match status" value="1"/>
</dbReference>
<feature type="domain" description="UBX" evidence="2">
    <location>
        <begin position="193"/>
        <end position="269"/>
    </location>
</feature>
<dbReference type="InterPro" id="IPR029071">
    <property type="entry name" value="Ubiquitin-like_domsf"/>
</dbReference>
<dbReference type="GO" id="GO:0036503">
    <property type="term" value="P:ERAD pathway"/>
    <property type="evidence" value="ECO:0007669"/>
    <property type="project" value="InterPro"/>
</dbReference>
<protein>
    <recommendedName>
        <fullName evidence="2">UBX domain-containing protein</fullName>
    </recommendedName>
</protein>
<feature type="transmembrane region" description="Helical" evidence="1">
    <location>
        <begin position="7"/>
        <end position="25"/>
    </location>
</feature>
<sequence length="277" mass="31271">MAAAREYLFVGVLGVSVFCIVSWKYSILGVKDAVKLAGRGMLFLGLSVFMTTFLYPKLKRFLFPGSTPALVSPAEESHVGFKQEQARREQQHQHIVKSNTYHEAVLKPRQEVVRRKKEENFYRMTGQTWKLSPGVPLGGEEEIGSVTEDGDNETPSLQAAKKRKVLDMPPAPVLKDLPKEKRIIILPEEPSEDAEGVVKIALRCPSGRILRRRFFKTCCSLVLLDWLYKSGYSPIIYALYTSYPRRLLLTQRDLSMEDVGIITDTILNVGEKDPPTV</sequence>
<feature type="transmembrane region" description="Helical" evidence="1">
    <location>
        <begin position="37"/>
        <end position="55"/>
    </location>
</feature>
<keyword evidence="1" id="KW-0472">Membrane</keyword>
<dbReference type="Gene3D" id="3.10.20.90">
    <property type="entry name" value="Phosphatidylinositol 3-kinase Catalytic Subunit, Chain A, domain 1"/>
    <property type="match status" value="1"/>
</dbReference>
<comment type="caution">
    <text evidence="3">The sequence shown here is derived from an EMBL/GenBank/DDBJ whole genome shotgun (WGS) entry which is preliminary data.</text>
</comment>
<dbReference type="PIRSF" id="PIRSF037632">
    <property type="entry name" value="UBX_Rep6"/>
    <property type="match status" value="1"/>
</dbReference>
<reference evidence="3" key="1">
    <citation type="submission" date="2023-03" db="EMBL/GenBank/DDBJ databases">
        <title>Electrophorus voltai genome.</title>
        <authorList>
            <person name="Bian C."/>
        </authorList>
    </citation>
    <scope>NUCLEOTIDE SEQUENCE</scope>
    <source>
        <strain evidence="3">CB-2022</strain>
        <tissue evidence="3">Muscle</tissue>
    </source>
</reference>
<evidence type="ECO:0000256" key="1">
    <source>
        <dbReference type="SAM" id="Phobius"/>
    </source>
</evidence>
<dbReference type="SUPFAM" id="SSF54236">
    <property type="entry name" value="Ubiquitin-like"/>
    <property type="match status" value="1"/>
</dbReference>
<dbReference type="InterPro" id="IPR050730">
    <property type="entry name" value="UBX_domain-protein"/>
</dbReference>
<dbReference type="GO" id="GO:0043130">
    <property type="term" value="F:ubiquitin binding"/>
    <property type="evidence" value="ECO:0007669"/>
    <property type="project" value="TreeGrafter"/>
</dbReference>
<keyword evidence="1" id="KW-0812">Transmembrane</keyword>
<keyword evidence="1" id="KW-1133">Transmembrane helix</keyword>
<proteinExistence type="predicted"/>
<dbReference type="PANTHER" id="PTHR23322:SF93">
    <property type="entry name" value="UBX DOMAIN-CONTAINING PROTEIN 8"/>
    <property type="match status" value="1"/>
</dbReference>
<dbReference type="Proteomes" id="UP001239994">
    <property type="component" value="Unassembled WGS sequence"/>
</dbReference>
<dbReference type="Pfam" id="PF00789">
    <property type="entry name" value="UBX"/>
    <property type="match status" value="1"/>
</dbReference>
<dbReference type="EMBL" id="JAROKS010000010">
    <property type="protein sequence ID" value="KAK1800522.1"/>
    <property type="molecule type" value="Genomic_DNA"/>
</dbReference>
<dbReference type="PANTHER" id="PTHR23322">
    <property type="entry name" value="FAS-ASSOCIATED PROTEIN"/>
    <property type="match status" value="1"/>
</dbReference>
<evidence type="ECO:0000313" key="4">
    <source>
        <dbReference type="Proteomes" id="UP001239994"/>
    </source>
</evidence>
<organism evidence="3 4">
    <name type="scientific">Electrophorus voltai</name>
    <dbReference type="NCBI Taxonomy" id="2609070"/>
    <lineage>
        <taxon>Eukaryota</taxon>
        <taxon>Metazoa</taxon>
        <taxon>Chordata</taxon>
        <taxon>Craniata</taxon>
        <taxon>Vertebrata</taxon>
        <taxon>Euteleostomi</taxon>
        <taxon>Actinopterygii</taxon>
        <taxon>Neopterygii</taxon>
        <taxon>Teleostei</taxon>
        <taxon>Ostariophysi</taxon>
        <taxon>Gymnotiformes</taxon>
        <taxon>Gymnotoidei</taxon>
        <taxon>Gymnotidae</taxon>
        <taxon>Electrophorus</taxon>
    </lineage>
</organism>